<keyword evidence="6" id="KW-0378">Hydrolase</keyword>
<evidence type="ECO:0000256" key="7">
    <source>
        <dbReference type="ARBA" id="ARBA00022833"/>
    </source>
</evidence>
<keyword evidence="7" id="KW-0862">Zinc</keyword>
<dbReference type="SUPFAM" id="SSF49464">
    <property type="entry name" value="Carboxypeptidase regulatory domain-like"/>
    <property type="match status" value="1"/>
</dbReference>
<name>A0AAQ4F2U0_AMBAM</name>
<evidence type="ECO:0000256" key="10">
    <source>
        <dbReference type="SAM" id="SignalP"/>
    </source>
</evidence>
<dbReference type="InterPro" id="IPR050753">
    <property type="entry name" value="Peptidase_M14_domain"/>
</dbReference>
<dbReference type="CDD" id="cd03858">
    <property type="entry name" value="M14_CP_N-E_like"/>
    <property type="match status" value="1"/>
</dbReference>
<feature type="chain" id="PRO_5042893785" description="Peptidase M14 domain-containing protein" evidence="10">
    <location>
        <begin position="28"/>
        <end position="444"/>
    </location>
</feature>
<feature type="domain" description="Peptidase M14" evidence="11">
    <location>
        <begin position="41"/>
        <end position="334"/>
    </location>
</feature>
<comment type="similarity">
    <text evidence="2 9">Belongs to the peptidase M14 family.</text>
</comment>
<dbReference type="InterPro" id="IPR000834">
    <property type="entry name" value="Peptidase_M14"/>
</dbReference>
<organism evidence="12 13">
    <name type="scientific">Amblyomma americanum</name>
    <name type="common">Lone star tick</name>
    <dbReference type="NCBI Taxonomy" id="6943"/>
    <lineage>
        <taxon>Eukaryota</taxon>
        <taxon>Metazoa</taxon>
        <taxon>Ecdysozoa</taxon>
        <taxon>Arthropoda</taxon>
        <taxon>Chelicerata</taxon>
        <taxon>Arachnida</taxon>
        <taxon>Acari</taxon>
        <taxon>Parasitiformes</taxon>
        <taxon>Ixodida</taxon>
        <taxon>Ixodoidea</taxon>
        <taxon>Ixodidae</taxon>
        <taxon>Amblyomminae</taxon>
        <taxon>Amblyomma</taxon>
    </lineage>
</organism>
<proteinExistence type="inferred from homology"/>
<dbReference type="PROSITE" id="PS00132">
    <property type="entry name" value="CARBOXYPEPT_ZN_1"/>
    <property type="match status" value="1"/>
</dbReference>
<dbReference type="PANTHER" id="PTHR11532">
    <property type="entry name" value="PROTEASE M14 CARBOXYPEPTIDASE"/>
    <property type="match status" value="1"/>
</dbReference>
<sequence>MQRHLTGTSVVVALLLIYGRAVQQVNGQHGAPTAELPDGLNYYNHEEMTAFLRKVSSDHPNFTRLYTVGKSVQGRDLWVLLVTKDPQEETLLKPNVKYVANMHGNEAVGRQLMVYLIAHLLTRYNVDPYVRHLLDNTRIHIMPSMNPDGYEIAKEGDCTGTLGRYNARGVDLNRNFPSRYNKQSGQQQPEAEAVRLWSHRIPFVLSANLHGGALVANYPYDESLKAGWMFSREPAVTPDDDVFRHIASVYSFKHATMHRGLSCSGLRRQVFPNGTTNGAAWYAFPGGMQDYSYVWQGCMEVTLEVSCCKFPRRRELARFWDENKRALLAYLGEVHRGVRGIVTDTGGKPVSGASLRISNREIGFKTTSRGEYWRILRPGHYTLEVSARGFHTAKLDFVVVERQISIVNVTLKTLQEEPGEIGPDSENAVQVTSFKKLSRRGFLS</sequence>
<evidence type="ECO:0000313" key="12">
    <source>
        <dbReference type="EMBL" id="KAK8781480.1"/>
    </source>
</evidence>
<dbReference type="PROSITE" id="PS00133">
    <property type="entry name" value="CARBOXYPEPT_ZN_2"/>
    <property type="match status" value="1"/>
</dbReference>
<evidence type="ECO:0000256" key="9">
    <source>
        <dbReference type="PROSITE-ProRule" id="PRU01379"/>
    </source>
</evidence>
<feature type="active site" description="Proton donor/acceptor" evidence="9">
    <location>
        <position position="304"/>
    </location>
</feature>
<evidence type="ECO:0000256" key="2">
    <source>
        <dbReference type="ARBA" id="ARBA00005988"/>
    </source>
</evidence>
<dbReference type="PROSITE" id="PS52035">
    <property type="entry name" value="PEPTIDASE_M14"/>
    <property type="match status" value="1"/>
</dbReference>
<evidence type="ECO:0000256" key="5">
    <source>
        <dbReference type="ARBA" id="ARBA00022723"/>
    </source>
</evidence>
<dbReference type="Pfam" id="PF13620">
    <property type="entry name" value="CarboxypepD_reg"/>
    <property type="match status" value="1"/>
</dbReference>
<dbReference type="SUPFAM" id="SSF53187">
    <property type="entry name" value="Zn-dependent exopeptidases"/>
    <property type="match status" value="1"/>
</dbReference>
<evidence type="ECO:0000256" key="6">
    <source>
        <dbReference type="ARBA" id="ARBA00022801"/>
    </source>
</evidence>
<dbReference type="AlphaFoldDB" id="A0AAQ4F2U0"/>
<dbReference type="InterPro" id="IPR057247">
    <property type="entry name" value="CARBOXYPEPT_ZN_2"/>
</dbReference>
<evidence type="ECO:0000256" key="4">
    <source>
        <dbReference type="ARBA" id="ARBA00022670"/>
    </source>
</evidence>
<accession>A0AAQ4F2U0</accession>
<keyword evidence="3" id="KW-0121">Carboxypeptidase</keyword>
<evidence type="ECO:0000259" key="11">
    <source>
        <dbReference type="PROSITE" id="PS52035"/>
    </source>
</evidence>
<evidence type="ECO:0000256" key="1">
    <source>
        <dbReference type="ARBA" id="ARBA00001947"/>
    </source>
</evidence>
<dbReference type="GO" id="GO:0005615">
    <property type="term" value="C:extracellular space"/>
    <property type="evidence" value="ECO:0007669"/>
    <property type="project" value="TreeGrafter"/>
</dbReference>
<dbReference type="GO" id="GO:0004181">
    <property type="term" value="F:metallocarboxypeptidase activity"/>
    <property type="evidence" value="ECO:0007669"/>
    <property type="project" value="InterPro"/>
</dbReference>
<keyword evidence="13" id="KW-1185">Reference proteome</keyword>
<keyword evidence="5" id="KW-0479">Metal-binding</keyword>
<dbReference type="EMBL" id="JARKHS020007682">
    <property type="protein sequence ID" value="KAK8781480.1"/>
    <property type="molecule type" value="Genomic_DNA"/>
</dbReference>
<protein>
    <recommendedName>
        <fullName evidence="11">Peptidase M14 domain-containing protein</fullName>
    </recommendedName>
</protein>
<dbReference type="PANTHER" id="PTHR11532:SF84">
    <property type="entry name" value="CARBOXYPEPTIDASE M"/>
    <property type="match status" value="1"/>
</dbReference>
<reference evidence="12 13" key="1">
    <citation type="journal article" date="2023" name="Arcadia Sci">
        <title>De novo assembly of a long-read Amblyomma americanum tick genome.</title>
        <authorList>
            <person name="Chou S."/>
            <person name="Poskanzer K.E."/>
            <person name="Rollins M."/>
            <person name="Thuy-Boun P.S."/>
        </authorList>
    </citation>
    <scope>NUCLEOTIDE SEQUENCE [LARGE SCALE GENOMIC DNA]</scope>
    <source>
        <strain evidence="12">F_SG_1</strain>
        <tissue evidence="12">Salivary glands</tissue>
    </source>
</reference>
<evidence type="ECO:0000313" key="13">
    <source>
        <dbReference type="Proteomes" id="UP001321473"/>
    </source>
</evidence>
<dbReference type="Gene3D" id="3.40.630.10">
    <property type="entry name" value="Zn peptidases"/>
    <property type="match status" value="1"/>
</dbReference>
<comment type="cofactor">
    <cofactor evidence="1">
        <name>Zn(2+)</name>
        <dbReference type="ChEBI" id="CHEBI:29105"/>
    </cofactor>
</comment>
<dbReference type="Proteomes" id="UP001321473">
    <property type="component" value="Unassembled WGS sequence"/>
</dbReference>
<evidence type="ECO:0000256" key="8">
    <source>
        <dbReference type="ARBA" id="ARBA00023180"/>
    </source>
</evidence>
<dbReference type="GO" id="GO:0008270">
    <property type="term" value="F:zinc ion binding"/>
    <property type="evidence" value="ECO:0007669"/>
    <property type="project" value="InterPro"/>
</dbReference>
<dbReference type="PRINTS" id="PR00765">
    <property type="entry name" value="CRBOXYPTASEA"/>
</dbReference>
<dbReference type="Pfam" id="PF00246">
    <property type="entry name" value="Peptidase_M14"/>
    <property type="match status" value="1"/>
</dbReference>
<dbReference type="CDD" id="cd11308">
    <property type="entry name" value="Peptidase_M14NE-CP-C_like"/>
    <property type="match status" value="1"/>
</dbReference>
<dbReference type="SMART" id="SM00631">
    <property type="entry name" value="Zn_pept"/>
    <property type="match status" value="1"/>
</dbReference>
<keyword evidence="4" id="KW-0645">Protease</keyword>
<gene>
    <name evidence="12" type="ORF">V5799_017177</name>
</gene>
<dbReference type="GO" id="GO:0016485">
    <property type="term" value="P:protein processing"/>
    <property type="evidence" value="ECO:0007669"/>
    <property type="project" value="TreeGrafter"/>
</dbReference>
<keyword evidence="8" id="KW-0325">Glycoprotein</keyword>
<keyword evidence="10" id="KW-0732">Signal</keyword>
<dbReference type="FunFam" id="3.40.630.10:FF:000020">
    <property type="entry name" value="Carboxypeptidase D"/>
    <property type="match status" value="1"/>
</dbReference>
<dbReference type="Gene3D" id="2.60.40.1120">
    <property type="entry name" value="Carboxypeptidase-like, regulatory domain"/>
    <property type="match status" value="1"/>
</dbReference>
<comment type="caution">
    <text evidence="12">The sequence shown here is derived from an EMBL/GenBank/DDBJ whole genome shotgun (WGS) entry which is preliminary data.</text>
</comment>
<dbReference type="InterPro" id="IPR008969">
    <property type="entry name" value="CarboxyPept-like_regulatory"/>
</dbReference>
<evidence type="ECO:0000256" key="3">
    <source>
        <dbReference type="ARBA" id="ARBA00022645"/>
    </source>
</evidence>
<dbReference type="InterPro" id="IPR057246">
    <property type="entry name" value="CARBOXYPEPT_ZN_1"/>
</dbReference>
<dbReference type="GO" id="GO:0006518">
    <property type="term" value="P:peptide metabolic process"/>
    <property type="evidence" value="ECO:0007669"/>
    <property type="project" value="TreeGrafter"/>
</dbReference>
<feature type="signal peptide" evidence="10">
    <location>
        <begin position="1"/>
        <end position="27"/>
    </location>
</feature>